<proteinExistence type="predicted"/>
<dbReference type="EMBL" id="NEDP02005157">
    <property type="protein sequence ID" value="OWF43167.1"/>
    <property type="molecule type" value="Genomic_DNA"/>
</dbReference>
<reference evidence="2 3" key="1">
    <citation type="journal article" date="2017" name="Nat. Ecol. Evol.">
        <title>Scallop genome provides insights into evolution of bilaterian karyotype and development.</title>
        <authorList>
            <person name="Wang S."/>
            <person name="Zhang J."/>
            <person name="Jiao W."/>
            <person name="Li J."/>
            <person name="Xun X."/>
            <person name="Sun Y."/>
            <person name="Guo X."/>
            <person name="Huan P."/>
            <person name="Dong B."/>
            <person name="Zhang L."/>
            <person name="Hu X."/>
            <person name="Sun X."/>
            <person name="Wang J."/>
            <person name="Zhao C."/>
            <person name="Wang Y."/>
            <person name="Wang D."/>
            <person name="Huang X."/>
            <person name="Wang R."/>
            <person name="Lv J."/>
            <person name="Li Y."/>
            <person name="Zhang Z."/>
            <person name="Liu B."/>
            <person name="Lu W."/>
            <person name="Hui Y."/>
            <person name="Liang J."/>
            <person name="Zhou Z."/>
            <person name="Hou R."/>
            <person name="Li X."/>
            <person name="Liu Y."/>
            <person name="Li H."/>
            <person name="Ning X."/>
            <person name="Lin Y."/>
            <person name="Zhao L."/>
            <person name="Xing Q."/>
            <person name="Dou J."/>
            <person name="Li Y."/>
            <person name="Mao J."/>
            <person name="Guo H."/>
            <person name="Dou H."/>
            <person name="Li T."/>
            <person name="Mu C."/>
            <person name="Jiang W."/>
            <person name="Fu Q."/>
            <person name="Fu X."/>
            <person name="Miao Y."/>
            <person name="Liu J."/>
            <person name="Yu Q."/>
            <person name="Li R."/>
            <person name="Liao H."/>
            <person name="Li X."/>
            <person name="Kong Y."/>
            <person name="Jiang Z."/>
            <person name="Chourrout D."/>
            <person name="Li R."/>
            <person name="Bao Z."/>
        </authorList>
    </citation>
    <scope>NUCLEOTIDE SEQUENCE [LARGE SCALE GENOMIC DNA]</scope>
    <source>
        <strain evidence="2 3">PY_sf001</strain>
    </source>
</reference>
<name>A0A210Q358_MIZYE</name>
<dbReference type="Proteomes" id="UP000242188">
    <property type="component" value="Unassembled WGS sequence"/>
</dbReference>
<dbReference type="AlphaFoldDB" id="A0A210Q358"/>
<accession>A0A210Q358</accession>
<evidence type="ECO:0000256" key="1">
    <source>
        <dbReference type="SAM" id="MobiDB-lite"/>
    </source>
</evidence>
<feature type="compositionally biased region" description="Low complexity" evidence="1">
    <location>
        <begin position="359"/>
        <end position="379"/>
    </location>
</feature>
<organism evidence="2 3">
    <name type="scientific">Mizuhopecten yessoensis</name>
    <name type="common">Japanese scallop</name>
    <name type="synonym">Patinopecten yessoensis</name>
    <dbReference type="NCBI Taxonomy" id="6573"/>
    <lineage>
        <taxon>Eukaryota</taxon>
        <taxon>Metazoa</taxon>
        <taxon>Spiralia</taxon>
        <taxon>Lophotrochozoa</taxon>
        <taxon>Mollusca</taxon>
        <taxon>Bivalvia</taxon>
        <taxon>Autobranchia</taxon>
        <taxon>Pteriomorphia</taxon>
        <taxon>Pectinida</taxon>
        <taxon>Pectinoidea</taxon>
        <taxon>Pectinidae</taxon>
        <taxon>Mizuhopecten</taxon>
    </lineage>
</organism>
<protein>
    <submittedName>
        <fullName evidence="2">Uncharacterized protein</fullName>
    </submittedName>
</protein>
<evidence type="ECO:0000313" key="2">
    <source>
        <dbReference type="EMBL" id="OWF43167.1"/>
    </source>
</evidence>
<feature type="compositionally biased region" description="Polar residues" evidence="1">
    <location>
        <begin position="332"/>
        <end position="349"/>
    </location>
</feature>
<comment type="caution">
    <text evidence="2">The sequence shown here is derived from an EMBL/GenBank/DDBJ whole genome shotgun (WGS) entry which is preliminary data.</text>
</comment>
<gene>
    <name evidence="2" type="ORF">KP79_PYT06548</name>
</gene>
<feature type="region of interest" description="Disordered" evidence="1">
    <location>
        <begin position="331"/>
        <end position="379"/>
    </location>
</feature>
<sequence length="379" mass="42632">MSRAPVSRQANRLDFLAGSERLLRVHHKNSVFSRDLQHCLDKLDITCRKNISKFQQTIFDVYHNEFVPIREEANALRLPKLPLTVMNVTAADRTRTVTHKSYHDRLVTGQSREAHKRSSSYTLPRIKNGTIRTNAPLSVPCYTRSPVNIAPLEYSLKQILERPPTQRQYVGTIWKKELDKTTILNNDSDIEDSSSVNSKTLQTIKNAIALTSQPSKPRISSNEKILRKSFLLRLRRTSKSVCHSEMLQQVDGAEQQSRNDLINKTPSESVLREAKLAKLLMLRSTSNIGDTSVSLDSTVALTADVMPKDGGRQSSHSAYVDRFRVREKTFGSDLSSDDGTCTESPTYFSEISEEPSFLSSTASESDTSSSYSYSDSYGE</sequence>
<keyword evidence="3" id="KW-1185">Reference proteome</keyword>
<evidence type="ECO:0000313" key="3">
    <source>
        <dbReference type="Proteomes" id="UP000242188"/>
    </source>
</evidence>